<dbReference type="PANTHER" id="PTHR14379:SF22">
    <property type="entry name" value="ENDONUCLEASE OR GLYCOSYL HYDROLASE"/>
    <property type="match status" value="1"/>
</dbReference>
<evidence type="ECO:0008006" key="4">
    <source>
        <dbReference type="Google" id="ProtNLM"/>
    </source>
</evidence>
<gene>
    <name evidence="2" type="ordered locus">AALP_Aa3g361900</name>
</gene>
<keyword evidence="3" id="KW-1185">Reference proteome</keyword>
<dbReference type="GO" id="GO:0005777">
    <property type="term" value="C:peroxisome"/>
    <property type="evidence" value="ECO:0007669"/>
    <property type="project" value="InterPro"/>
</dbReference>
<protein>
    <recommendedName>
        <fullName evidence="4">NYN domain-containing protein</fullName>
    </recommendedName>
</protein>
<accession>A0A087HDZ2</accession>
<name>A0A087HDZ2_ARAAL</name>
<dbReference type="Gramene" id="KFK40344">
    <property type="protein sequence ID" value="KFK40344"/>
    <property type="gene ID" value="AALP_AA3G361900"/>
</dbReference>
<dbReference type="InterPro" id="IPR024768">
    <property type="entry name" value="Marf1"/>
</dbReference>
<dbReference type="CDD" id="cd10910">
    <property type="entry name" value="PIN_limkain_b1_N_like"/>
    <property type="match status" value="1"/>
</dbReference>
<dbReference type="OMA" id="LWICTEC"/>
<dbReference type="Proteomes" id="UP000029120">
    <property type="component" value="Chromosome 3"/>
</dbReference>
<proteinExistence type="predicted"/>
<evidence type="ECO:0000313" key="2">
    <source>
        <dbReference type="EMBL" id="KFK40344.1"/>
    </source>
</evidence>
<dbReference type="EMBL" id="CM002871">
    <property type="protein sequence ID" value="KFK40344.1"/>
    <property type="molecule type" value="Genomic_DNA"/>
</dbReference>
<evidence type="ECO:0000313" key="3">
    <source>
        <dbReference type="Proteomes" id="UP000029120"/>
    </source>
</evidence>
<organism evidence="2 3">
    <name type="scientific">Arabis alpina</name>
    <name type="common">Alpine rock-cress</name>
    <dbReference type="NCBI Taxonomy" id="50452"/>
    <lineage>
        <taxon>Eukaryota</taxon>
        <taxon>Viridiplantae</taxon>
        <taxon>Streptophyta</taxon>
        <taxon>Embryophyta</taxon>
        <taxon>Tracheophyta</taxon>
        <taxon>Spermatophyta</taxon>
        <taxon>Magnoliopsida</taxon>
        <taxon>eudicotyledons</taxon>
        <taxon>Gunneridae</taxon>
        <taxon>Pentapetalae</taxon>
        <taxon>rosids</taxon>
        <taxon>malvids</taxon>
        <taxon>Brassicales</taxon>
        <taxon>Brassicaceae</taxon>
        <taxon>Arabideae</taxon>
        <taxon>Arabis</taxon>
    </lineage>
</organism>
<feature type="compositionally biased region" description="Basic and acidic residues" evidence="1">
    <location>
        <begin position="275"/>
        <end position="284"/>
    </location>
</feature>
<evidence type="ECO:0000256" key="1">
    <source>
        <dbReference type="SAM" id="MobiDB-lite"/>
    </source>
</evidence>
<dbReference type="GO" id="GO:0010468">
    <property type="term" value="P:regulation of gene expression"/>
    <property type="evidence" value="ECO:0007669"/>
    <property type="project" value="InterPro"/>
</dbReference>
<feature type="region of interest" description="Disordered" evidence="1">
    <location>
        <begin position="258"/>
        <end position="291"/>
    </location>
</feature>
<dbReference type="PANTHER" id="PTHR14379">
    <property type="entry name" value="LIMKAIN B LKAP"/>
    <property type="match status" value="1"/>
</dbReference>
<sequence length="305" mass="34512">MGKGGERLAVVPNTKTAVWWDINSCRIPKGYDPHRVRRCIDSVLNKSGVVVDEHVSIVAVGNLLLLAPDDRKALSSSGIVMRHTDFDSSMCVWQVLSDWQCHNLPPATVMVISNDPYADLYFHKSLLRGPGALDEREVLEERYTVIPAYPLTAGKSWRWKAILKEAPPLKSPSDLLDHKCAGSPLWICTECPFETDTYDEFATHLYGTAHEELLYDLTHFPPTDREIYFQFKRNKDLFPLEDLSLPDIEQVSISNLAAGPSEFPEKDASLAARKQQSEETQKEQNEEEKEVVDLLTEDIKRLNTS</sequence>
<reference evidence="3" key="1">
    <citation type="journal article" date="2015" name="Nat. Plants">
        <title>Genome expansion of Arabis alpina linked with retrotransposition and reduced symmetric DNA methylation.</title>
        <authorList>
            <person name="Willing E.M."/>
            <person name="Rawat V."/>
            <person name="Mandakova T."/>
            <person name="Maumus F."/>
            <person name="James G.V."/>
            <person name="Nordstroem K.J."/>
            <person name="Becker C."/>
            <person name="Warthmann N."/>
            <person name="Chica C."/>
            <person name="Szarzynska B."/>
            <person name="Zytnicki M."/>
            <person name="Albani M.C."/>
            <person name="Kiefer C."/>
            <person name="Bergonzi S."/>
            <person name="Castaings L."/>
            <person name="Mateos J.L."/>
            <person name="Berns M.C."/>
            <person name="Bujdoso N."/>
            <person name="Piofczyk T."/>
            <person name="de Lorenzo L."/>
            <person name="Barrero-Sicilia C."/>
            <person name="Mateos I."/>
            <person name="Piednoel M."/>
            <person name="Hagmann J."/>
            <person name="Chen-Min-Tao R."/>
            <person name="Iglesias-Fernandez R."/>
            <person name="Schuster S.C."/>
            <person name="Alonso-Blanco C."/>
            <person name="Roudier F."/>
            <person name="Carbonero P."/>
            <person name="Paz-Ares J."/>
            <person name="Davis S.J."/>
            <person name="Pecinka A."/>
            <person name="Quesneville H."/>
            <person name="Colot V."/>
            <person name="Lysak M.A."/>
            <person name="Weigel D."/>
            <person name="Coupland G."/>
            <person name="Schneeberger K."/>
        </authorList>
    </citation>
    <scope>NUCLEOTIDE SEQUENCE [LARGE SCALE GENOMIC DNA]</scope>
    <source>
        <strain evidence="3">cv. Pajares</strain>
    </source>
</reference>
<dbReference type="OrthoDB" id="10521646at2759"/>
<dbReference type="AlphaFoldDB" id="A0A087HDZ2"/>